<dbReference type="Gene3D" id="1.10.10.2220">
    <property type="match status" value="1"/>
</dbReference>
<name>A0A089QBU5_9HYPH</name>
<dbReference type="Pfam" id="PF13538">
    <property type="entry name" value="UvrD_C_2"/>
    <property type="match status" value="1"/>
</dbReference>
<dbReference type="InterPro" id="IPR029493">
    <property type="entry name" value="RecD2-like_HHH"/>
</dbReference>
<dbReference type="EC" id="3.1.11.5" evidence="5"/>
<keyword evidence="5" id="KW-0378">Hydrolase</keyword>
<dbReference type="STRING" id="693986.MOC_4284"/>
<dbReference type="GO" id="GO:0003678">
    <property type="term" value="F:DNA helicase activity"/>
    <property type="evidence" value="ECO:0007669"/>
    <property type="project" value="UniProtKB-ARBA"/>
</dbReference>
<evidence type="ECO:0000313" key="6">
    <source>
        <dbReference type="Proteomes" id="UP000029492"/>
    </source>
</evidence>
<protein>
    <submittedName>
        <fullName evidence="5">Exodeoxyribonuclease V alpha chain</fullName>
        <ecNumber evidence="5">3.1.11.5</ecNumber>
    </submittedName>
</protein>
<dbReference type="CDD" id="cd18809">
    <property type="entry name" value="SF1_C_RecD"/>
    <property type="match status" value="1"/>
</dbReference>
<dbReference type="InterPro" id="IPR027785">
    <property type="entry name" value="UvrD-like_helicase_C"/>
</dbReference>
<dbReference type="Pfam" id="PF14490">
    <property type="entry name" value="HHH_RecD2"/>
    <property type="match status" value="1"/>
</dbReference>
<gene>
    <name evidence="5" type="ORF">MOC_4284</name>
</gene>
<dbReference type="CDD" id="cd17933">
    <property type="entry name" value="DEXSc_RecD-like"/>
    <property type="match status" value="1"/>
</dbReference>
<keyword evidence="2" id="KW-0067">ATP-binding</keyword>
<dbReference type="EMBL" id="CP003811">
    <property type="protein sequence ID" value="AIQ92039.1"/>
    <property type="molecule type" value="Genomic_DNA"/>
</dbReference>
<dbReference type="PANTHER" id="PTHR43788">
    <property type="entry name" value="DNA2/NAM7 HELICASE FAMILY MEMBER"/>
    <property type="match status" value="1"/>
</dbReference>
<dbReference type="KEGG" id="mor:MOC_4284"/>
<dbReference type="PANTHER" id="PTHR43788:SF6">
    <property type="entry name" value="DNA HELICASE B"/>
    <property type="match status" value="1"/>
</dbReference>
<proteinExistence type="predicted"/>
<keyword evidence="6" id="KW-1185">Reference proteome</keyword>
<dbReference type="RefSeq" id="WP_052083666.1">
    <property type="nucleotide sequence ID" value="NZ_CP003811.1"/>
</dbReference>
<dbReference type="eggNOG" id="COG0507">
    <property type="taxonomic scope" value="Bacteria"/>
</dbReference>
<dbReference type="HOGENOM" id="CLU_007524_0_4_5"/>
<sequence>MDPERDRTALVRHLAEDPAFVGIGYATAGKLQAALGDDLGRALTDGDLVALEPILGIERAHDLVVAWRDRQAEGDVVVWLGENGFDGRLARKIVALWGLEAPLRLRENPWLMMAVADFEKVDAVAHRLGLPLDADDRSIAAVEAALYRRLDEHHTLTRHAEVVRLVARLLRCSASRASEAVSKAVALGVAVRMGEGLQPAGAAMMEAYVAGAIARMIEGQVSEDLIAREVPAPELDVWLDEAAGAIGVDLGCEQRDAVHLALRSRFGLVVGGAGVGKTTVLKAIVAASERFGRAIHMMALAGRAAVRMTEATGRKASTIAAFLKAVEAKQIAVGPEALVVIDESSMLDLPTLYRILRVMPPSGRLLLVGDEAQLAPIGFGLTLHALVGIPEIPKVELRTIRRQTAASGIPAVAAAIRDGRLPWLQPFSPDVGGVTLLECEPHAIADHVKDALAELGGVEGATILSALKTGASGTVALNAELHHLVALGCPPGERGRFIAGEPVLFLRNDYRRDLRNGSLGTVTEIDDDGVAVNFDGNEQRLAGRDLDDLDHAYAVTVHKAQGTAFENVVIPIVSSRLLDRSLIYTAVTRAIARVVLVGSREMLRLAVEKQPISADREVGLGLALATRNQSE</sequence>
<dbReference type="Gene3D" id="2.30.30.940">
    <property type="match status" value="1"/>
</dbReference>
<accession>A0A089QBU5</accession>
<feature type="domain" description="UvrD-like helicase C-terminal" evidence="3">
    <location>
        <begin position="551"/>
        <end position="597"/>
    </location>
</feature>
<evidence type="ECO:0000256" key="2">
    <source>
        <dbReference type="ARBA" id="ARBA00022840"/>
    </source>
</evidence>
<reference evidence="5 6" key="1">
    <citation type="journal article" date="2014" name="PLoS ONE">
        <title>Genome Information of Methylobacterium oryzae, a Plant-Probiotic Methylotroph in the Phyllosphere.</title>
        <authorList>
            <person name="Kwak M.J."/>
            <person name="Jeong H."/>
            <person name="Madhaiyan M."/>
            <person name="Lee Y."/>
            <person name="Sa T.M."/>
            <person name="Oh T.K."/>
            <person name="Kim J.F."/>
        </authorList>
    </citation>
    <scope>NUCLEOTIDE SEQUENCE [LARGE SCALE GENOMIC DNA]</scope>
    <source>
        <strain evidence="5 6">CBMB20</strain>
    </source>
</reference>
<dbReference type="SUPFAM" id="SSF52540">
    <property type="entry name" value="P-loop containing nucleoside triphosphate hydrolases"/>
    <property type="match status" value="2"/>
</dbReference>
<organism evidence="5 6">
    <name type="scientific">Methylobacterium oryzae CBMB20</name>
    <dbReference type="NCBI Taxonomy" id="693986"/>
    <lineage>
        <taxon>Bacteria</taxon>
        <taxon>Pseudomonadati</taxon>
        <taxon>Pseudomonadota</taxon>
        <taxon>Alphaproteobacteria</taxon>
        <taxon>Hyphomicrobiales</taxon>
        <taxon>Methylobacteriaceae</taxon>
        <taxon>Methylobacterium</taxon>
    </lineage>
</organism>
<evidence type="ECO:0000259" key="3">
    <source>
        <dbReference type="Pfam" id="PF13538"/>
    </source>
</evidence>
<dbReference type="InterPro" id="IPR050534">
    <property type="entry name" value="Coronavir_polyprotein_1ab"/>
</dbReference>
<dbReference type="Gene3D" id="3.40.50.300">
    <property type="entry name" value="P-loop containing nucleotide triphosphate hydrolases"/>
    <property type="match status" value="2"/>
</dbReference>
<evidence type="ECO:0000313" key="5">
    <source>
        <dbReference type="EMBL" id="AIQ92039.1"/>
    </source>
</evidence>
<evidence type="ECO:0000259" key="4">
    <source>
        <dbReference type="Pfam" id="PF14490"/>
    </source>
</evidence>
<feature type="domain" description="ATP-dependent RecD2 DNA helicase-like helix-hairpin-helix" evidence="4">
    <location>
        <begin position="72"/>
        <end position="152"/>
    </location>
</feature>
<dbReference type="GO" id="GO:0005524">
    <property type="term" value="F:ATP binding"/>
    <property type="evidence" value="ECO:0007669"/>
    <property type="project" value="UniProtKB-KW"/>
</dbReference>
<evidence type="ECO:0000256" key="1">
    <source>
        <dbReference type="ARBA" id="ARBA00022741"/>
    </source>
</evidence>
<dbReference type="Proteomes" id="UP000029492">
    <property type="component" value="Chromosome"/>
</dbReference>
<dbReference type="GO" id="GO:0008854">
    <property type="term" value="F:exodeoxyribonuclease V activity"/>
    <property type="evidence" value="ECO:0007669"/>
    <property type="project" value="UniProtKB-EC"/>
</dbReference>
<dbReference type="Pfam" id="PF13604">
    <property type="entry name" value="AAA_30"/>
    <property type="match status" value="1"/>
</dbReference>
<keyword evidence="1" id="KW-0547">Nucleotide-binding</keyword>
<dbReference type="InterPro" id="IPR027417">
    <property type="entry name" value="P-loop_NTPase"/>
</dbReference>
<dbReference type="AlphaFoldDB" id="A0A089QBU5"/>